<dbReference type="EMBL" id="CM047738">
    <property type="protein sequence ID" value="KAJ0046265.1"/>
    <property type="molecule type" value="Genomic_DNA"/>
</dbReference>
<gene>
    <name evidence="1" type="ORF">Pint_05823</name>
</gene>
<sequence>MAGNVRFESSSASPEDLASSGNYPNGQRGIYSLDRSGSFREGSESRMFSSVSSMSRAMATPTGDVLSLSQWLTLDPITMGDQKYTRLGDLIRKVLGPSLGTTAEENAFGAAHAKPPLAVATEELKRFKANVLDGSNKARSRAKKIEESLHNLNKFVEALNPKKLLRSEMLTNERPGGTNMLKMGALMQRNSPDLLPQRLEDRTKSVGLNKRVRTSVAETRADRSNVPARQTLVMIKDRDMLKDGGETSDVVEEKIRRLPAGEGWEKKMKRKRSVGTVFTRPMEGDGDLKRVMHHKVNNESGLPSCDAQSFRPGSSGGAHGINKLDNTSLPAGSNVRAIPKSDLEKVSLSRDFMAGSNKEHIKGNKLNIREDNHLVSTGPLTKGKASRPSRTCPVMAAKSSPNIPRPSGADGWEQPPSINKINSVGGASNRKRPLSAGSSSPPITQWGGQRPQKTSRSRRANLVSPVSNLDESQTSSEGCTPSDLGARTPTIGSNGLLIARGMSNGTPQYKVKQEIVSSPARLSESEEFGAGENRESRLKEKGIGSSEVEERTTSVHSGGPSLLLTKKNKALNKEEIGDGVRRQGRSGRGSSYSRASISPLREKLENSSSSKPLKSSRPGSDKNGSKSGRPPLKKVSERKVFTRLGHTSMAVSPDLSGDSDDDREDLLAAANFACNSSYLVCSGLFWKKLEPMFASISLEDVSYLKQQVGDLVHEDFLSQILVSGEKDRSLQGQIQSKESTRIPDLGDQVQDDGFFCGTTDSESRNEDTPLYQRVLSALIVEDEIEEFPDNSGGRNMSFQYNRDDSPGGTCLLIDADSRKMDGMEIEYDSMRGLQVQKQSSVDRLACNGTATFNRGKNIQNRLYNDDFANGGTGLMHSEIGILTEFSENGSNGPQALHTNAFGIDSFDCRYDDIPLRDKLLLELQSIGLHLEAVPKDTAPCGFRVRSVGCEGGGGGSYRPDLADGEEETINQDIVKLQKGLRQQVGKKKEHLNKILKAMEKVKETEERGLEQVAMDRLVELAYKKKLVTRGSSSKSGITKVSKQVASAFMKRVLARCHKFEETGKSCFAEPSLRDVIFAAPRNVQPETVSSQPVPSVSGSFHGKNFHGDKVDGGSFDSFETHVHPVDQDFVKTGPIFNRGRKKEVLLDDVGGSASLRAASALGNTLSAGAKGKRSERERDKDTSVRNSVAKSGRASMSNFKGERKMKSKPKQKTAQLPTSGNGFVDKFMEPGHSVYSASNVSKEGFNGGGNKKRELGLISHENVTQNSTEVKEQFDLIEELGGVNELNDHQDLSTLFNNLNADDLQDQDLMGLQIPMDDLSELTLF</sequence>
<organism evidence="1 2">
    <name type="scientific">Pistacia integerrima</name>
    <dbReference type="NCBI Taxonomy" id="434235"/>
    <lineage>
        <taxon>Eukaryota</taxon>
        <taxon>Viridiplantae</taxon>
        <taxon>Streptophyta</taxon>
        <taxon>Embryophyta</taxon>
        <taxon>Tracheophyta</taxon>
        <taxon>Spermatophyta</taxon>
        <taxon>Magnoliopsida</taxon>
        <taxon>eudicotyledons</taxon>
        <taxon>Gunneridae</taxon>
        <taxon>Pentapetalae</taxon>
        <taxon>rosids</taxon>
        <taxon>malvids</taxon>
        <taxon>Sapindales</taxon>
        <taxon>Anacardiaceae</taxon>
        <taxon>Pistacia</taxon>
    </lineage>
</organism>
<protein>
    <submittedName>
        <fullName evidence="1">Uncharacterized protein</fullName>
    </submittedName>
</protein>
<name>A0ACC0Z7B0_9ROSI</name>
<dbReference type="Proteomes" id="UP001163603">
    <property type="component" value="Chromosome 3"/>
</dbReference>
<proteinExistence type="predicted"/>
<comment type="caution">
    <text evidence="1">The sequence shown here is derived from an EMBL/GenBank/DDBJ whole genome shotgun (WGS) entry which is preliminary data.</text>
</comment>
<keyword evidence="2" id="KW-1185">Reference proteome</keyword>
<evidence type="ECO:0000313" key="2">
    <source>
        <dbReference type="Proteomes" id="UP001163603"/>
    </source>
</evidence>
<accession>A0ACC0Z7B0</accession>
<reference evidence="2" key="1">
    <citation type="journal article" date="2023" name="G3 (Bethesda)">
        <title>Genome assembly and association tests identify interacting loci associated with vigor, precocity, and sex in interspecific pistachio rootstocks.</title>
        <authorList>
            <person name="Palmer W."/>
            <person name="Jacygrad E."/>
            <person name="Sagayaradj S."/>
            <person name="Cavanaugh K."/>
            <person name="Han R."/>
            <person name="Bertier L."/>
            <person name="Beede B."/>
            <person name="Kafkas S."/>
            <person name="Golino D."/>
            <person name="Preece J."/>
            <person name="Michelmore R."/>
        </authorList>
    </citation>
    <scope>NUCLEOTIDE SEQUENCE [LARGE SCALE GENOMIC DNA]</scope>
</reference>
<evidence type="ECO:0000313" key="1">
    <source>
        <dbReference type="EMBL" id="KAJ0046265.1"/>
    </source>
</evidence>